<dbReference type="Proteomes" id="UP000887576">
    <property type="component" value="Unplaced"/>
</dbReference>
<dbReference type="WBParaSite" id="JU765_v2.g20243.t1">
    <property type="protein sequence ID" value="JU765_v2.g20243.t1"/>
    <property type="gene ID" value="JU765_v2.g20243"/>
</dbReference>
<accession>A0AC34QX27</accession>
<reference evidence="2" key="1">
    <citation type="submission" date="2025-08" db="UniProtKB">
        <authorList>
            <consortium name="WormBaseParasite"/>
        </authorList>
    </citation>
    <scope>IDENTIFICATION</scope>
</reference>
<evidence type="ECO:0000313" key="2">
    <source>
        <dbReference type="WBParaSite" id="JU765_v2.g20243.t1"/>
    </source>
</evidence>
<organism evidence="1 2">
    <name type="scientific">Panagrolaimus sp. JU765</name>
    <dbReference type="NCBI Taxonomy" id="591449"/>
    <lineage>
        <taxon>Eukaryota</taxon>
        <taxon>Metazoa</taxon>
        <taxon>Ecdysozoa</taxon>
        <taxon>Nematoda</taxon>
        <taxon>Chromadorea</taxon>
        <taxon>Rhabditida</taxon>
        <taxon>Tylenchina</taxon>
        <taxon>Panagrolaimomorpha</taxon>
        <taxon>Panagrolaimoidea</taxon>
        <taxon>Panagrolaimidae</taxon>
        <taxon>Panagrolaimus</taxon>
    </lineage>
</organism>
<protein>
    <submittedName>
        <fullName evidence="2">Uncharacterized protein</fullName>
    </submittedName>
</protein>
<evidence type="ECO:0000313" key="1">
    <source>
        <dbReference type="Proteomes" id="UP000887576"/>
    </source>
</evidence>
<proteinExistence type="predicted"/>
<sequence length="149" mass="17233">MAQELPGQAAEDERNSRSFIIANLPELKVVFDDDCHNEDYRAACDLCRFLGLPVPIDKSKVERIGIRLIDSVYRDMKVELIDRQSIALLFQRLHCLKANPPTSNLEITRAGRLPPIKNYRWLPDIGFTIDQTIPAPPRRLHWHPNPYFD</sequence>
<name>A0AC34QX27_9BILA</name>